<evidence type="ECO:0000256" key="6">
    <source>
        <dbReference type="RuleBase" id="RU280813"/>
    </source>
</evidence>
<feature type="transmembrane region" description="Helical" evidence="6">
    <location>
        <begin position="524"/>
        <end position="545"/>
    </location>
</feature>
<feature type="transmembrane region" description="Helical" evidence="6">
    <location>
        <begin position="489"/>
        <end position="512"/>
    </location>
</feature>
<comment type="caution">
    <text evidence="6">Lacks conserved residue(s) required for the propagation of feature annotation.</text>
</comment>
<evidence type="ECO:0000256" key="2">
    <source>
        <dbReference type="ARBA" id="ARBA00005692"/>
    </source>
</evidence>
<gene>
    <name evidence="7" type="ORF">QR680_008502</name>
</gene>
<protein>
    <recommendedName>
        <fullName evidence="6">Serpentine receptor class gamma</fullName>
    </recommendedName>
</protein>
<evidence type="ECO:0000313" key="7">
    <source>
        <dbReference type="EMBL" id="KAK0424099.1"/>
    </source>
</evidence>
<proteinExistence type="inferred from homology"/>
<feature type="transmembrane region" description="Helical" evidence="6">
    <location>
        <begin position="411"/>
        <end position="436"/>
    </location>
</feature>
<sequence length="666" mass="76906">MKREVIMLCVSLLYGIPSFLLYLIVLVQLIRPTYRKRFNNPFFRLCFLIGVVDCIGYLDYYLFFTLPAYSLFSSFYGSSLFSPSAFTTAIYFSNYLFSYLQLFGNCFLTVNRFTCIVFPLKHNRIWKYFFPLSVVITTSGTAAKNRRAELNLFFLALVMFLLQCIGGLLQVLIYVAIKANNDMMLTVLYTLLPWLSDLKFLSPPWVLVVISTSIRETVIQALPKRLLQYHNHWMISGSSVTVTSVSVRAAVLNGTHSYFPYLHANIMNSEAIMVAVSLLYGIPSFALYIVILFQLVRPKNRKRFGNPFFGLCFLLGVVDCFGYLDFYIFMTLPTYSFFSSFYGSSLFYPSAFTTAIYFSTYLFTYLQLFGNCFLTFNRFTCIVFPLKHNRIWRYCLPISIAVTNRKAELNLFFLALLIFFLQSVFGIHQVLIYIAIKIQSDGMLTLLYTLLPWLSDLKFLSPPWVLFFVSTAIRETVLQGHAMNTELALLTLSLLYGIPSFLLYVVILFQLVRPKYRNRFSNPFFRLCFLMGVVDCVGYLIFYIFFTLPIYSMFSSFYGSALFFPSPFTTAVYFSAHLNSNIQIFGNCFLTLNRFTAIVFPLKHDKIWDKCFLATIVVSLLAAVAPIWQLSSTAAWYTPLHEELPERGFAMTLDNYKRFQEEPSSL</sequence>
<keyword evidence="8" id="KW-1185">Reference proteome</keyword>
<dbReference type="EMBL" id="JAUCMV010000001">
    <property type="protein sequence ID" value="KAK0424099.1"/>
    <property type="molecule type" value="Genomic_DNA"/>
</dbReference>
<feature type="transmembrane region" description="Helical" evidence="6">
    <location>
        <begin position="231"/>
        <end position="251"/>
    </location>
</feature>
<dbReference type="Pfam" id="PF02118">
    <property type="entry name" value="Srg"/>
    <property type="match status" value="4"/>
</dbReference>
<feature type="transmembrane region" description="Helical" evidence="6">
    <location>
        <begin position="612"/>
        <end position="630"/>
    </location>
</feature>
<evidence type="ECO:0000256" key="5">
    <source>
        <dbReference type="ARBA" id="ARBA00023136"/>
    </source>
</evidence>
<dbReference type="GO" id="GO:0016020">
    <property type="term" value="C:membrane"/>
    <property type="evidence" value="ECO:0007669"/>
    <property type="project" value="UniProtKB-SubCell"/>
</dbReference>
<comment type="similarity">
    <text evidence="2 6">Belongs to the nematode receptor-like protein srg family.</text>
</comment>
<keyword evidence="3 6" id="KW-0812">Transmembrane</keyword>
<feature type="transmembrane region" description="Helical" evidence="6">
    <location>
        <begin position="150"/>
        <end position="177"/>
    </location>
</feature>
<dbReference type="InterPro" id="IPR000609">
    <property type="entry name" value="7TM_GPCR_serpentine_rcpt_Srg"/>
</dbReference>
<dbReference type="Gene3D" id="1.20.1070.10">
    <property type="entry name" value="Rhodopsin 7-helix transmembrane proteins"/>
    <property type="match status" value="1"/>
</dbReference>
<dbReference type="PANTHER" id="PTHR31552:SF8">
    <property type="entry name" value="SERPENTINE RECEPTOR CLASS GAMMA"/>
    <property type="match status" value="1"/>
</dbReference>
<feature type="transmembrane region" description="Helical" evidence="6">
    <location>
        <begin position="183"/>
        <end position="210"/>
    </location>
</feature>
<comment type="caution">
    <text evidence="7">The sequence shown here is derived from an EMBL/GenBank/DDBJ whole genome shotgun (WGS) entry which is preliminary data.</text>
</comment>
<feature type="transmembrane region" description="Helical" evidence="6">
    <location>
        <begin position="271"/>
        <end position="296"/>
    </location>
</feature>
<name>A0AA39M870_9BILA</name>
<feature type="transmembrane region" description="Helical" evidence="6">
    <location>
        <begin position="69"/>
        <end position="92"/>
    </location>
</feature>
<evidence type="ECO:0000256" key="3">
    <source>
        <dbReference type="ARBA" id="ARBA00022692"/>
    </source>
</evidence>
<feature type="transmembrane region" description="Helical" evidence="6">
    <location>
        <begin position="350"/>
        <end position="369"/>
    </location>
</feature>
<dbReference type="GO" id="GO:0004888">
    <property type="term" value="F:transmembrane signaling receptor activity"/>
    <property type="evidence" value="ECO:0007669"/>
    <property type="project" value="InterPro"/>
</dbReference>
<comment type="subcellular location">
    <subcellularLocation>
        <location evidence="1">Membrane</location>
        <topology evidence="1">Multi-pass membrane protein</topology>
    </subcellularLocation>
</comment>
<accession>A0AA39M870</accession>
<evidence type="ECO:0000313" key="8">
    <source>
        <dbReference type="Proteomes" id="UP001175271"/>
    </source>
</evidence>
<dbReference type="GO" id="GO:0007606">
    <property type="term" value="P:sensory perception of chemical stimulus"/>
    <property type="evidence" value="ECO:0007669"/>
    <property type="project" value="UniProtKB-UniRule"/>
</dbReference>
<feature type="transmembrane region" description="Helical" evidence="6">
    <location>
        <begin position="42"/>
        <end position="63"/>
    </location>
</feature>
<reference evidence="7" key="1">
    <citation type="submission" date="2023-06" db="EMBL/GenBank/DDBJ databases">
        <title>Genomic analysis of the entomopathogenic nematode Steinernema hermaphroditum.</title>
        <authorList>
            <person name="Schwarz E.M."/>
            <person name="Heppert J.K."/>
            <person name="Baniya A."/>
            <person name="Schwartz H.T."/>
            <person name="Tan C.-H."/>
            <person name="Antoshechkin I."/>
            <person name="Sternberg P.W."/>
            <person name="Goodrich-Blair H."/>
            <person name="Dillman A.R."/>
        </authorList>
    </citation>
    <scope>NUCLEOTIDE SEQUENCE</scope>
    <source>
        <strain evidence="7">PS9179</strain>
        <tissue evidence="7">Whole animal</tissue>
    </source>
</reference>
<organism evidence="7 8">
    <name type="scientific">Steinernema hermaphroditum</name>
    <dbReference type="NCBI Taxonomy" id="289476"/>
    <lineage>
        <taxon>Eukaryota</taxon>
        <taxon>Metazoa</taxon>
        <taxon>Ecdysozoa</taxon>
        <taxon>Nematoda</taxon>
        <taxon>Chromadorea</taxon>
        <taxon>Rhabditida</taxon>
        <taxon>Tylenchina</taxon>
        <taxon>Panagrolaimomorpha</taxon>
        <taxon>Strongyloidoidea</taxon>
        <taxon>Steinernematidae</taxon>
        <taxon>Steinernema</taxon>
    </lineage>
</organism>
<dbReference type="AlphaFoldDB" id="A0AA39M870"/>
<dbReference type="Proteomes" id="UP001175271">
    <property type="component" value="Unassembled WGS sequence"/>
</dbReference>
<keyword evidence="4 6" id="KW-1133">Transmembrane helix</keyword>
<dbReference type="PANTHER" id="PTHR31552">
    <property type="entry name" value="SERPENTINE RECEPTOR CLASS GAMMA"/>
    <property type="match status" value="1"/>
</dbReference>
<feature type="transmembrane region" description="Helical" evidence="6">
    <location>
        <begin position="12"/>
        <end position="30"/>
    </location>
</feature>
<keyword evidence="5 6" id="KW-0472">Membrane</keyword>
<feature type="transmembrane region" description="Helical" evidence="6">
    <location>
        <begin position="308"/>
        <end position="330"/>
    </location>
</feature>
<evidence type="ECO:0000256" key="1">
    <source>
        <dbReference type="ARBA" id="ARBA00004141"/>
    </source>
</evidence>
<evidence type="ECO:0000256" key="4">
    <source>
        <dbReference type="ARBA" id="ARBA00022989"/>
    </source>
</evidence>
<feature type="transmembrane region" description="Helical" evidence="6">
    <location>
        <begin position="99"/>
        <end position="119"/>
    </location>
</feature>